<dbReference type="InterPro" id="IPR043128">
    <property type="entry name" value="Rev_trsase/Diguanyl_cyclase"/>
</dbReference>
<dbReference type="EMBL" id="SSTJ01000018">
    <property type="protein sequence ID" value="THG36021.1"/>
    <property type="molecule type" value="Genomic_DNA"/>
</dbReference>
<dbReference type="CDD" id="cd01949">
    <property type="entry name" value="GGDEF"/>
    <property type="match status" value="1"/>
</dbReference>
<feature type="domain" description="GGDEF" evidence="2">
    <location>
        <begin position="344"/>
        <end position="487"/>
    </location>
</feature>
<dbReference type="PANTHER" id="PTHR44757">
    <property type="entry name" value="DIGUANYLATE CYCLASE DGCP"/>
    <property type="match status" value="1"/>
</dbReference>
<sequence length="488" mass="52906">MVSLSRIFRRGEASGTEADSVPTNAAAPANVSDAAADASSGAVSASAAGPAEASDVLMLAREFLGNFPGGMFRYLAEGPDTLDCVSAGMLSLFGCADAAAFSELTGDTFTGLVHPDDRERVLREIREQVAERNDDHVRYRILRADGEVRWVEDWGHLAADAEGRRWFYVTLMDITDQVRDEGDLRRANERLEILTALSNDVLFDIECATGAAHVYGDFEGRFGRAPEQSDFVVHRRCQKPCNLDITSYDLSPLMEQIGENSLVDFETSTPGPDGEPVWYRYQSVVLYDEEGGPVRHVGRLLDTSEAAQRESQFRRKAERDGLTGLYNRAAALDRIETLLASEDRPCTLIAVDVDDFKGVNDTYGHLAGDAVLKELAAFLSQVMRKEDVVARMGGDEFLIFAPGLAAGPATDRVLEHLARGPFATQRATDEAAKAAGSMAAHATPTISIGAACCLTPPMPFEELYAVADSTLYQAKEAGKAQYCLTVIG</sequence>
<accession>A0A4S4G051</accession>
<dbReference type="SUPFAM" id="SSF55785">
    <property type="entry name" value="PYP-like sensor domain (PAS domain)"/>
    <property type="match status" value="2"/>
</dbReference>
<dbReference type="Gene3D" id="3.30.70.270">
    <property type="match status" value="1"/>
</dbReference>
<dbReference type="InterPro" id="IPR029787">
    <property type="entry name" value="Nucleotide_cyclase"/>
</dbReference>
<protein>
    <submittedName>
        <fullName evidence="3">Diguanylate cyclase</fullName>
    </submittedName>
</protein>
<dbReference type="Pfam" id="PF00990">
    <property type="entry name" value="GGDEF"/>
    <property type="match status" value="1"/>
</dbReference>
<dbReference type="InterPro" id="IPR000700">
    <property type="entry name" value="PAS-assoc_C"/>
</dbReference>
<dbReference type="InterPro" id="IPR001610">
    <property type="entry name" value="PAC"/>
</dbReference>
<organism evidence="3 4">
    <name type="scientific">Adlercreutzia caecimuris</name>
    <dbReference type="NCBI Taxonomy" id="671266"/>
    <lineage>
        <taxon>Bacteria</taxon>
        <taxon>Bacillati</taxon>
        <taxon>Actinomycetota</taxon>
        <taxon>Coriobacteriia</taxon>
        <taxon>Eggerthellales</taxon>
        <taxon>Eggerthellaceae</taxon>
        <taxon>Adlercreutzia</taxon>
    </lineage>
</organism>
<dbReference type="InterPro" id="IPR035965">
    <property type="entry name" value="PAS-like_dom_sf"/>
</dbReference>
<dbReference type="PANTHER" id="PTHR44757:SF2">
    <property type="entry name" value="BIOFILM ARCHITECTURE MAINTENANCE PROTEIN MBAA"/>
    <property type="match status" value="1"/>
</dbReference>
<dbReference type="AlphaFoldDB" id="A0A4S4G051"/>
<dbReference type="PROSITE" id="PS50887">
    <property type="entry name" value="GGDEF"/>
    <property type="match status" value="1"/>
</dbReference>
<dbReference type="PROSITE" id="PS50113">
    <property type="entry name" value="PAC"/>
    <property type="match status" value="2"/>
</dbReference>
<dbReference type="Proteomes" id="UP000308978">
    <property type="component" value="Unassembled WGS sequence"/>
</dbReference>
<feature type="domain" description="PAC" evidence="1">
    <location>
        <begin position="263"/>
        <end position="315"/>
    </location>
</feature>
<dbReference type="Pfam" id="PF08447">
    <property type="entry name" value="PAS_3"/>
    <property type="match status" value="1"/>
</dbReference>
<dbReference type="NCBIfam" id="TIGR00254">
    <property type="entry name" value="GGDEF"/>
    <property type="match status" value="1"/>
</dbReference>
<dbReference type="RefSeq" id="WP_136435765.1">
    <property type="nucleotide sequence ID" value="NZ_SSTJ01000018.1"/>
</dbReference>
<feature type="domain" description="PAC" evidence="1">
    <location>
        <begin position="135"/>
        <end position="186"/>
    </location>
</feature>
<reference evidence="3 4" key="1">
    <citation type="submission" date="2019-04" db="EMBL/GenBank/DDBJ databases">
        <title>Microbes associate with the intestines of laboratory mice.</title>
        <authorList>
            <person name="Navarre W."/>
            <person name="Wong E."/>
            <person name="Huang K.C."/>
            <person name="Tropini C."/>
            <person name="Ng K."/>
            <person name="Yu B."/>
        </authorList>
    </citation>
    <scope>NUCLEOTIDE SEQUENCE [LARGE SCALE GENOMIC DNA]</scope>
    <source>
        <strain evidence="3 4">NM80_B27</strain>
    </source>
</reference>
<dbReference type="CDD" id="cd00130">
    <property type="entry name" value="PAS"/>
    <property type="match status" value="1"/>
</dbReference>
<evidence type="ECO:0000313" key="3">
    <source>
        <dbReference type="EMBL" id="THG36021.1"/>
    </source>
</evidence>
<dbReference type="Gene3D" id="3.30.450.20">
    <property type="entry name" value="PAS domain"/>
    <property type="match status" value="2"/>
</dbReference>
<evidence type="ECO:0000313" key="4">
    <source>
        <dbReference type="Proteomes" id="UP000308978"/>
    </source>
</evidence>
<dbReference type="InterPro" id="IPR052155">
    <property type="entry name" value="Biofilm_reg_signaling"/>
</dbReference>
<dbReference type="SMART" id="SM00086">
    <property type="entry name" value="PAC"/>
    <property type="match status" value="2"/>
</dbReference>
<proteinExistence type="predicted"/>
<dbReference type="InterPro" id="IPR013655">
    <property type="entry name" value="PAS_fold_3"/>
</dbReference>
<name>A0A4S4G051_9ACTN</name>
<evidence type="ECO:0000259" key="1">
    <source>
        <dbReference type="PROSITE" id="PS50113"/>
    </source>
</evidence>
<dbReference type="NCBIfam" id="TIGR00229">
    <property type="entry name" value="sensory_box"/>
    <property type="match status" value="1"/>
</dbReference>
<dbReference type="SUPFAM" id="SSF55073">
    <property type="entry name" value="Nucleotide cyclase"/>
    <property type="match status" value="1"/>
</dbReference>
<dbReference type="SMART" id="SM00267">
    <property type="entry name" value="GGDEF"/>
    <property type="match status" value="1"/>
</dbReference>
<dbReference type="InterPro" id="IPR000160">
    <property type="entry name" value="GGDEF_dom"/>
</dbReference>
<comment type="caution">
    <text evidence="3">The sequence shown here is derived from an EMBL/GenBank/DDBJ whole genome shotgun (WGS) entry which is preliminary data.</text>
</comment>
<evidence type="ECO:0000259" key="2">
    <source>
        <dbReference type="PROSITE" id="PS50887"/>
    </source>
</evidence>
<gene>
    <name evidence="3" type="ORF">E5986_10505</name>
</gene>
<dbReference type="InterPro" id="IPR000014">
    <property type="entry name" value="PAS"/>
</dbReference>